<feature type="transmembrane region" description="Helical" evidence="11">
    <location>
        <begin position="45"/>
        <end position="62"/>
    </location>
</feature>
<evidence type="ECO:0000256" key="7">
    <source>
        <dbReference type="ARBA" id="ARBA00022989"/>
    </source>
</evidence>
<feature type="region of interest" description="Disordered" evidence="10">
    <location>
        <begin position="252"/>
        <end position="271"/>
    </location>
</feature>
<reference evidence="13" key="1">
    <citation type="submission" date="2025-08" db="UniProtKB">
        <authorList>
            <consortium name="Ensembl"/>
        </authorList>
    </citation>
    <scope>IDENTIFICATION</scope>
</reference>
<dbReference type="InterPro" id="IPR009057">
    <property type="entry name" value="Homeodomain-like_sf"/>
</dbReference>
<keyword evidence="7 11" id="KW-1133">Transmembrane helix</keyword>
<dbReference type="FunFam" id="1.10.10.60:FF:000020">
    <property type="entry name" value="Ceramide synthase 5"/>
    <property type="match status" value="1"/>
</dbReference>
<sequence>MEYEPKANILFYEWQTEERYWLPPNMTWDDMERLAPSERPLPRDLFVALPLALGFVVLRYMFERYCGNLFPRLGVRNRLRVSVSPSPNLESFYTQQSTRPTQVILSLFDIIHLMSLCGKSQRQIETWFRLRRHQDKPCQTKKFGEAAWRFFVYLTAFVGGLALSIMSLNLPQPMQSRHFWYYMLELGFYGSLLLRISVDIKRKDFKEQVIHHLATVFLLSFSYCANYIRIGTLVMLLHDSADILLEMEKDERSDEDSDLEEDKREEAEEDYCLTERKGTQSYKLAPLSKNCVLNNLTNHRASISGRLCKAQ</sequence>
<evidence type="ECO:0000256" key="1">
    <source>
        <dbReference type="ARBA" id="ARBA00004127"/>
    </source>
</evidence>
<evidence type="ECO:0000256" key="8">
    <source>
        <dbReference type="ARBA" id="ARBA00023136"/>
    </source>
</evidence>
<comment type="pathway">
    <text evidence="3">Lipid metabolism; sphingolipid metabolism.</text>
</comment>
<dbReference type="AlphaFoldDB" id="A0A3Q2XBE2"/>
<evidence type="ECO:0000256" key="9">
    <source>
        <dbReference type="ARBA" id="ARBA00049036"/>
    </source>
</evidence>
<dbReference type="InterPro" id="IPR006634">
    <property type="entry name" value="TLC-dom"/>
</dbReference>
<name>A0A3Q2XBE2_HIPCM</name>
<evidence type="ECO:0000256" key="4">
    <source>
        <dbReference type="ARBA" id="ARBA00004991"/>
    </source>
</evidence>
<dbReference type="InterPro" id="IPR016439">
    <property type="entry name" value="Lag1/Lac1-like"/>
</dbReference>
<evidence type="ECO:0000256" key="11">
    <source>
        <dbReference type="SAM" id="Phobius"/>
    </source>
</evidence>
<keyword evidence="6 11" id="KW-0812">Transmembrane</keyword>
<keyword evidence="5" id="KW-0443">Lipid metabolism</keyword>
<keyword evidence="14" id="KW-1185">Reference proteome</keyword>
<dbReference type="PANTHER" id="PTHR12560:SF6">
    <property type="entry name" value="CERAMIDE SYNTHASE 4"/>
    <property type="match status" value="1"/>
</dbReference>
<feature type="transmembrane region" description="Helical" evidence="11">
    <location>
        <begin position="179"/>
        <end position="198"/>
    </location>
</feature>
<comment type="subcellular location">
    <subcellularLocation>
        <location evidence="1">Endomembrane system</location>
        <topology evidence="1">Multi-pass membrane protein</topology>
    </subcellularLocation>
    <subcellularLocation>
        <location evidence="2">Endoplasmic reticulum membrane</location>
    </subcellularLocation>
</comment>
<dbReference type="GO" id="GO:0046513">
    <property type="term" value="P:ceramide biosynthetic process"/>
    <property type="evidence" value="ECO:0007669"/>
    <property type="project" value="InterPro"/>
</dbReference>
<dbReference type="UniPathway" id="UPA00222"/>
<evidence type="ECO:0000313" key="13">
    <source>
        <dbReference type="Ensembl" id="ENSHCOP00000001288.1"/>
    </source>
</evidence>
<comment type="pathway">
    <text evidence="4">Sphingolipid metabolism.</text>
</comment>
<dbReference type="Ensembl" id="ENSHCOT00000012364.1">
    <property type="protein sequence ID" value="ENSHCOP00000001288.1"/>
    <property type="gene ID" value="ENSHCOG00000002352.1"/>
</dbReference>
<proteinExistence type="predicted"/>
<evidence type="ECO:0000256" key="2">
    <source>
        <dbReference type="ARBA" id="ARBA00004586"/>
    </source>
</evidence>
<dbReference type="GO" id="GO:0005789">
    <property type="term" value="C:endoplasmic reticulum membrane"/>
    <property type="evidence" value="ECO:0007669"/>
    <property type="project" value="UniProtKB-SubCell"/>
</dbReference>
<protein>
    <submittedName>
        <fullName evidence="13">Ceramide synthase 2-like</fullName>
    </submittedName>
</protein>
<dbReference type="GeneTree" id="ENSGT01030000234515"/>
<dbReference type="Proteomes" id="UP000264820">
    <property type="component" value="Unplaced"/>
</dbReference>
<accession>A0A3Q2XBE2</accession>
<feature type="domain" description="TLC" evidence="12">
    <location>
        <begin position="141"/>
        <end position="311"/>
    </location>
</feature>
<organism evidence="13 14">
    <name type="scientific">Hippocampus comes</name>
    <name type="common">Tiger tail seahorse</name>
    <dbReference type="NCBI Taxonomy" id="109280"/>
    <lineage>
        <taxon>Eukaryota</taxon>
        <taxon>Metazoa</taxon>
        <taxon>Chordata</taxon>
        <taxon>Craniata</taxon>
        <taxon>Vertebrata</taxon>
        <taxon>Euteleostomi</taxon>
        <taxon>Actinopterygii</taxon>
        <taxon>Neopterygii</taxon>
        <taxon>Teleostei</taxon>
        <taxon>Neoteleostei</taxon>
        <taxon>Acanthomorphata</taxon>
        <taxon>Syngnathiaria</taxon>
        <taxon>Syngnathiformes</taxon>
        <taxon>Syngnathoidei</taxon>
        <taxon>Syngnathidae</taxon>
        <taxon>Hippocampus</taxon>
    </lineage>
</organism>
<comment type="catalytic activity">
    <reaction evidence="9">
        <text>sphinganine + octadecanoyl-CoA = N-(octadecanoyl)-sphinganine + CoA + H(+)</text>
        <dbReference type="Rhea" id="RHEA:36547"/>
        <dbReference type="ChEBI" id="CHEBI:15378"/>
        <dbReference type="ChEBI" id="CHEBI:57287"/>
        <dbReference type="ChEBI" id="CHEBI:57394"/>
        <dbReference type="ChEBI" id="CHEBI:57817"/>
        <dbReference type="ChEBI" id="CHEBI:67033"/>
    </reaction>
    <physiologicalReaction direction="left-to-right" evidence="9">
        <dbReference type="Rhea" id="RHEA:36548"/>
    </physiologicalReaction>
</comment>
<dbReference type="Pfam" id="PF03798">
    <property type="entry name" value="TRAM_LAG1_CLN8"/>
    <property type="match status" value="1"/>
</dbReference>
<keyword evidence="8 11" id="KW-0472">Membrane</keyword>
<evidence type="ECO:0000256" key="10">
    <source>
        <dbReference type="SAM" id="MobiDB-lite"/>
    </source>
</evidence>
<dbReference type="SMART" id="SM00724">
    <property type="entry name" value="TLC"/>
    <property type="match status" value="1"/>
</dbReference>
<evidence type="ECO:0000259" key="12">
    <source>
        <dbReference type="SMART" id="SM00724"/>
    </source>
</evidence>
<evidence type="ECO:0000256" key="5">
    <source>
        <dbReference type="ARBA" id="ARBA00022516"/>
    </source>
</evidence>
<keyword evidence="5" id="KW-0444">Lipid biosynthesis</keyword>
<reference evidence="13" key="2">
    <citation type="submission" date="2025-09" db="UniProtKB">
        <authorList>
            <consortium name="Ensembl"/>
        </authorList>
    </citation>
    <scope>IDENTIFICATION</scope>
</reference>
<feature type="transmembrane region" description="Helical" evidence="11">
    <location>
        <begin position="210"/>
        <end position="228"/>
    </location>
</feature>
<dbReference type="GO" id="GO:0050291">
    <property type="term" value="F:sphingosine N-acyltransferase activity"/>
    <property type="evidence" value="ECO:0007669"/>
    <property type="project" value="InterPro"/>
</dbReference>
<dbReference type="SUPFAM" id="SSF46689">
    <property type="entry name" value="Homeodomain-like"/>
    <property type="match status" value="1"/>
</dbReference>
<evidence type="ECO:0000256" key="3">
    <source>
        <dbReference type="ARBA" id="ARBA00004760"/>
    </source>
</evidence>
<feature type="transmembrane region" description="Helical" evidence="11">
    <location>
        <begin position="146"/>
        <end position="167"/>
    </location>
</feature>
<dbReference type="Gene3D" id="1.10.10.60">
    <property type="entry name" value="Homeodomain-like"/>
    <property type="match status" value="1"/>
</dbReference>
<dbReference type="PANTHER" id="PTHR12560">
    <property type="entry name" value="LONGEVITY ASSURANCE FACTOR 1 LAG1"/>
    <property type="match status" value="1"/>
</dbReference>
<evidence type="ECO:0000313" key="14">
    <source>
        <dbReference type="Proteomes" id="UP000264820"/>
    </source>
</evidence>
<evidence type="ECO:0000256" key="6">
    <source>
        <dbReference type="ARBA" id="ARBA00022692"/>
    </source>
</evidence>